<dbReference type="SUPFAM" id="SSF51445">
    <property type="entry name" value="(Trans)glycosidases"/>
    <property type="match status" value="1"/>
</dbReference>
<dbReference type="InterPro" id="IPR004193">
    <property type="entry name" value="Glyco_hydro_13_N"/>
</dbReference>
<dbReference type="InterPro" id="IPR013783">
    <property type="entry name" value="Ig-like_fold"/>
</dbReference>
<feature type="signal peptide" evidence="2">
    <location>
        <begin position="1"/>
        <end position="33"/>
    </location>
</feature>
<dbReference type="SUPFAM" id="SSF51011">
    <property type="entry name" value="Glycosyl hydrolase domain"/>
    <property type="match status" value="1"/>
</dbReference>
<dbReference type="CDD" id="cd02860">
    <property type="entry name" value="E_set_Pullulanase"/>
    <property type="match status" value="1"/>
</dbReference>
<dbReference type="InterPro" id="IPR013780">
    <property type="entry name" value="Glyco_hydro_b"/>
</dbReference>
<dbReference type="SUPFAM" id="SSF81296">
    <property type="entry name" value="E set domains"/>
    <property type="match status" value="2"/>
</dbReference>
<keyword evidence="2" id="KW-0732">Signal</keyword>
<dbReference type="Proteomes" id="UP000574369">
    <property type="component" value="Unassembled WGS sequence"/>
</dbReference>
<evidence type="ECO:0000313" key="6">
    <source>
        <dbReference type="EMBL" id="MBB3194258.1"/>
    </source>
</evidence>
<gene>
    <name evidence="6" type="ORF">FHS28_001643</name>
</gene>
<comment type="similarity">
    <text evidence="1">Belongs to the glycosyl hydrolase 13 family.</text>
</comment>
<dbReference type="PANTHER" id="PTHR43002">
    <property type="entry name" value="GLYCOGEN DEBRANCHING ENZYME"/>
    <property type="match status" value="1"/>
</dbReference>
<feature type="domain" description="Glycoside hydrolase family 13 N-terminal" evidence="3">
    <location>
        <begin position="243"/>
        <end position="317"/>
    </location>
</feature>
<evidence type="ECO:0000259" key="4">
    <source>
        <dbReference type="Pfam" id="PF11852"/>
    </source>
</evidence>
<evidence type="ECO:0000256" key="1">
    <source>
        <dbReference type="ARBA" id="ARBA00008061"/>
    </source>
</evidence>
<evidence type="ECO:0000259" key="3">
    <source>
        <dbReference type="Pfam" id="PF02922"/>
    </source>
</evidence>
<feature type="domain" description="Pullulanase N2" evidence="5">
    <location>
        <begin position="81"/>
        <end position="199"/>
    </location>
</feature>
<name>A0ABR6GQ63_9BURK</name>
<dbReference type="InterPro" id="IPR040671">
    <property type="entry name" value="Pullulanase_N2"/>
</dbReference>
<feature type="domain" description="Alpha-1,6-glucosidases pullulanase-type C-terminal" evidence="4">
    <location>
        <begin position="800"/>
        <end position="963"/>
    </location>
</feature>
<evidence type="ECO:0000259" key="5">
    <source>
        <dbReference type="Pfam" id="PF17967"/>
    </source>
</evidence>
<protein>
    <submittedName>
        <fullName evidence="6">Pullulanase/glycogen debranching enzyme</fullName>
    </submittedName>
</protein>
<dbReference type="InterPro" id="IPR024561">
    <property type="entry name" value="Pullul_strch_C"/>
</dbReference>
<dbReference type="Gene3D" id="3.20.20.80">
    <property type="entry name" value="Glycosidases"/>
    <property type="match status" value="1"/>
</dbReference>
<accession>A0ABR6GQ63</accession>
<evidence type="ECO:0000256" key="2">
    <source>
        <dbReference type="SAM" id="SignalP"/>
    </source>
</evidence>
<dbReference type="Pfam" id="PF17967">
    <property type="entry name" value="Pullulanase_N2"/>
    <property type="match status" value="1"/>
</dbReference>
<dbReference type="RefSeq" id="WP_088450223.1">
    <property type="nucleotide sequence ID" value="NZ_JACHXO010000002.1"/>
</dbReference>
<comment type="caution">
    <text evidence="6">The sequence shown here is derived from an EMBL/GenBank/DDBJ whole genome shotgun (WGS) entry which is preliminary data.</text>
</comment>
<evidence type="ECO:0000313" key="7">
    <source>
        <dbReference type="Proteomes" id="UP000574369"/>
    </source>
</evidence>
<proteinExistence type="inferred from homology"/>
<sequence length="970" mass="103979">MRVCVPRPVQGSPRLWTLVAGCLAIAGATLATASVAADAQATQRLRSLAPAGIEACEGPLATVLSTETPGVTALHAAGAPARAVWLDEGRLRWPGLNLEPGQRLRLHHAPAGTLSLDPKTGRLSGADTVMALAPTRAPLTADVLTATAYLGPGAEGALPGDVSRARRQTLLQGQLLLALEDADGRVLQATAVQPARALDALYAAAAVEPGLGVTVRHRASVGSIAGAASASGARASATQAPAGFKLWAPTARQVSVCLYPGPQAAAVKHQPMRRDPRTGVWSARMPQLHAGQYYQYLVDVFVPGTGWVRNRVTDPYSVSLSADSRRSYVADLSDPSLSPAGWRHHPAPAPAQSSTDMVLYELHVRDFSRDDPSVPPNLRGKYLAFTQDESLGMRHLRALAAAGLTDIHLLPIFDLATVPEQRCTVPEVPTAAPDSDQQQAAVSAVAGSDCFNWGYDPFHYNAPEGSFATDADDGAVRIREVRAMVMALNRAGLRVGMDVVYNHTSSAGQHPQSVLDRIVPMYYHRLDRQGRVERSTCCDNTATEHRMMGRLLVDSVVLWAQAYGMHSFRFDLMGHQPRAVMERLQARLRQTLGHDVPLIGEGWNFGEVANGARFVQASQLSLNGTGIGTFSDRGRDAVRGGAAGDDAAASRAHPGFIVAAPVGDAPRQAEWLRQADLLRLALAGTLRSYRFENLDGQQRSGAQMPYGDQPAGYASMPGETVNYVENHDNQTLFDALVLKLPTTTRPEDRARVQILALGINALSQGVAYFHAGGELLRSKSMDRNSYDSGDWFNSLDWRGQDNGFGRGLPPKADNGGDYPLLRPLLADATLRPSPAVIDWTNRAFLDLLRIRASTPLLRLSRAEEVQQRLQFYNTGPGQLAGLVVGRLDGTGRADAGFDRILYLINAREDAVSLALPSEAGHDWRLHPVQAATSAADRVVATQAAADTATGRFTVPARSVAVFVVARQAAR</sequence>
<dbReference type="EMBL" id="JACHXO010000002">
    <property type="protein sequence ID" value="MBB3194258.1"/>
    <property type="molecule type" value="Genomic_DNA"/>
</dbReference>
<dbReference type="CDD" id="cd11341">
    <property type="entry name" value="AmyAc_Pullulanase_LD-like"/>
    <property type="match status" value="1"/>
</dbReference>
<dbReference type="Gene3D" id="2.60.40.1130">
    <property type="entry name" value="Rab geranylgeranyltransferase alpha-subunit, insert domain"/>
    <property type="match status" value="1"/>
</dbReference>
<keyword evidence="7" id="KW-1185">Reference proteome</keyword>
<dbReference type="Pfam" id="PF11852">
    <property type="entry name" value="Pullul_strch_C"/>
    <property type="match status" value="1"/>
</dbReference>
<dbReference type="InterPro" id="IPR017853">
    <property type="entry name" value="GH"/>
</dbReference>
<feature type="chain" id="PRO_5046817658" evidence="2">
    <location>
        <begin position="34"/>
        <end position="970"/>
    </location>
</feature>
<dbReference type="Gene3D" id="2.60.40.1180">
    <property type="entry name" value="Golgi alpha-mannosidase II"/>
    <property type="match status" value="1"/>
</dbReference>
<dbReference type="InterPro" id="IPR014756">
    <property type="entry name" value="Ig_E-set"/>
</dbReference>
<reference evidence="6 7" key="1">
    <citation type="submission" date="2020-08" db="EMBL/GenBank/DDBJ databases">
        <title>Genomic Encyclopedia of Type Strains, Phase III (KMG-III): the genomes of soil and plant-associated and newly described type strains.</title>
        <authorList>
            <person name="Whitman W."/>
        </authorList>
    </citation>
    <scope>NUCLEOTIDE SEQUENCE [LARGE SCALE GENOMIC DNA]</scope>
    <source>
        <strain evidence="6 7">CECT 7247</strain>
    </source>
</reference>
<organism evidence="6 7">
    <name type="scientific">Roseateles terrae</name>
    <dbReference type="NCBI Taxonomy" id="431060"/>
    <lineage>
        <taxon>Bacteria</taxon>
        <taxon>Pseudomonadati</taxon>
        <taxon>Pseudomonadota</taxon>
        <taxon>Betaproteobacteria</taxon>
        <taxon>Burkholderiales</taxon>
        <taxon>Sphaerotilaceae</taxon>
        <taxon>Roseateles</taxon>
    </lineage>
</organism>
<dbReference type="Gene3D" id="2.60.40.10">
    <property type="entry name" value="Immunoglobulins"/>
    <property type="match status" value="1"/>
</dbReference>
<dbReference type="Pfam" id="PF02922">
    <property type="entry name" value="CBM_48"/>
    <property type="match status" value="1"/>
</dbReference>